<feature type="compositionally biased region" description="Basic and acidic residues" evidence="1">
    <location>
        <begin position="31"/>
        <end position="48"/>
    </location>
</feature>
<evidence type="ECO:0000256" key="1">
    <source>
        <dbReference type="SAM" id="MobiDB-lite"/>
    </source>
</evidence>
<dbReference type="EMBL" id="JABEVY010000202">
    <property type="protein sequence ID" value="KAF5242752.1"/>
    <property type="molecule type" value="Genomic_DNA"/>
</dbReference>
<dbReference type="CDD" id="cd04370">
    <property type="entry name" value="BAH"/>
    <property type="match status" value="1"/>
</dbReference>
<dbReference type="InterPro" id="IPR043151">
    <property type="entry name" value="BAH_sf"/>
</dbReference>
<keyword evidence="4" id="KW-1185">Reference proteome</keyword>
<dbReference type="InterPro" id="IPR011011">
    <property type="entry name" value="Znf_FYVE_PHD"/>
</dbReference>
<dbReference type="Gene3D" id="2.30.30.490">
    <property type="match status" value="1"/>
</dbReference>
<feature type="region of interest" description="Disordered" evidence="1">
    <location>
        <begin position="337"/>
        <end position="356"/>
    </location>
</feature>
<organism evidence="3 4">
    <name type="scientific">Fusarium anthophilum</name>
    <dbReference type="NCBI Taxonomy" id="48485"/>
    <lineage>
        <taxon>Eukaryota</taxon>
        <taxon>Fungi</taxon>
        <taxon>Dikarya</taxon>
        <taxon>Ascomycota</taxon>
        <taxon>Pezizomycotina</taxon>
        <taxon>Sordariomycetes</taxon>
        <taxon>Hypocreomycetidae</taxon>
        <taxon>Hypocreales</taxon>
        <taxon>Nectriaceae</taxon>
        <taxon>Fusarium</taxon>
        <taxon>Fusarium fujikuroi species complex</taxon>
    </lineage>
</organism>
<feature type="compositionally biased region" description="Polar residues" evidence="1">
    <location>
        <begin position="313"/>
        <end position="326"/>
    </location>
</feature>
<dbReference type="Gene3D" id="3.30.40.10">
    <property type="entry name" value="Zinc/RING finger domain, C3HC4 (zinc finger)"/>
    <property type="match status" value="1"/>
</dbReference>
<reference evidence="3 4" key="1">
    <citation type="journal article" date="2020" name="BMC Genomics">
        <title>Correction to: Identification and distribution of gene clusters required for synthesis of sphingolipid metabolism inhibitors in diverse species of the filamentous fungus Fusarium.</title>
        <authorList>
            <person name="Kim H.S."/>
            <person name="Lohmar J.M."/>
            <person name="Busman M."/>
            <person name="Brown D.W."/>
            <person name="Naumann T.A."/>
            <person name="Divon H.H."/>
            <person name="Lysoe E."/>
            <person name="Uhlig S."/>
            <person name="Proctor R.H."/>
        </authorList>
    </citation>
    <scope>NUCLEOTIDE SEQUENCE [LARGE SCALE GENOMIC DNA]</scope>
    <source>
        <strain evidence="3 4">NRRL 25214</strain>
    </source>
</reference>
<proteinExistence type="predicted"/>
<dbReference type="InterPro" id="IPR013083">
    <property type="entry name" value="Znf_RING/FYVE/PHD"/>
</dbReference>
<evidence type="ECO:0000313" key="4">
    <source>
        <dbReference type="Proteomes" id="UP000573603"/>
    </source>
</evidence>
<dbReference type="AlphaFoldDB" id="A0A8H5E0Y7"/>
<feature type="domain" description="BAH" evidence="2">
    <location>
        <begin position="103"/>
        <end position="236"/>
    </location>
</feature>
<dbReference type="PROSITE" id="PS51038">
    <property type="entry name" value="BAH"/>
    <property type="match status" value="1"/>
</dbReference>
<evidence type="ECO:0000259" key="2">
    <source>
        <dbReference type="PROSITE" id="PS51038"/>
    </source>
</evidence>
<dbReference type="SUPFAM" id="SSF57903">
    <property type="entry name" value="FYVE/PHD zinc finger"/>
    <property type="match status" value="1"/>
</dbReference>
<sequence length="426" mass="48315">MSSRKRSRSVREEDRADCPFTISYATSPSRAEQERHKNKKQKCEDQDNDKRVQLQISPFFPAGSFKTYDTMDLYYIVEPEKQWRSMTRYNSFILNNVKYYSEGFVRVANELTIKQNKVQSDGTGCFGNKNDDWVARILEIRASDEHHIYARVYWMYLPYELPPGNLDGKKTAQGRQPYHGAKELIASNHMDIINVVSVTGFVTVNQWIESDDEEITGELYWRQAYDCRNSQLSSVELICKCQTPANPDKTLIGCTTSECGKWMHLECMAHDILMQVYEQLGTGKPHQIEGSSVKGEKPEEATHPLSPNDAEEQNTQSTVSVRDGTTQDNVHVKKAVRETHHGTETTTPGPTPSRSIATVSVKGSAKRGRKKKIADSKPYLGLFEANLKMQDGPTAWEIRDLRENVRGGDKIWAEKASCLECGANID</sequence>
<evidence type="ECO:0000313" key="3">
    <source>
        <dbReference type="EMBL" id="KAF5242752.1"/>
    </source>
</evidence>
<feature type="region of interest" description="Disordered" evidence="1">
    <location>
        <begin position="284"/>
        <end position="326"/>
    </location>
</feature>
<comment type="caution">
    <text evidence="3">The sequence shown here is derived from an EMBL/GenBank/DDBJ whole genome shotgun (WGS) entry which is preliminary data.</text>
</comment>
<feature type="region of interest" description="Disordered" evidence="1">
    <location>
        <begin position="19"/>
        <end position="48"/>
    </location>
</feature>
<dbReference type="InterPro" id="IPR001025">
    <property type="entry name" value="BAH_dom"/>
</dbReference>
<dbReference type="PANTHER" id="PTHR46364">
    <property type="entry name" value="OS08G0421900 PROTEIN"/>
    <property type="match status" value="1"/>
</dbReference>
<dbReference type="Proteomes" id="UP000573603">
    <property type="component" value="Unassembled WGS sequence"/>
</dbReference>
<dbReference type="GO" id="GO:0003682">
    <property type="term" value="F:chromatin binding"/>
    <property type="evidence" value="ECO:0007669"/>
    <property type="project" value="InterPro"/>
</dbReference>
<name>A0A8H5E0Y7_9HYPO</name>
<accession>A0A8H5E0Y7</accession>
<gene>
    <name evidence="3" type="ORF">FANTH_8551</name>
</gene>
<protein>
    <recommendedName>
        <fullName evidence="2">BAH domain-containing protein</fullName>
    </recommendedName>
</protein>